<feature type="region of interest" description="Flexible loop" evidence="10">
    <location>
        <begin position="99"/>
        <end position="109"/>
    </location>
</feature>
<evidence type="ECO:0000256" key="11">
    <source>
        <dbReference type="RuleBase" id="RU000542"/>
    </source>
</evidence>
<comment type="cofactor">
    <cofactor evidence="10">
        <name>K(+)</name>
        <dbReference type="ChEBI" id="CHEBI:29103"/>
    </cofactor>
    <text evidence="10">Binds 1 potassium ion per subunit.</text>
</comment>
<evidence type="ECO:0000259" key="13">
    <source>
        <dbReference type="Pfam" id="PF00438"/>
    </source>
</evidence>
<dbReference type="InterPro" id="IPR022629">
    <property type="entry name" value="S-AdoMet_synt_central"/>
</dbReference>
<evidence type="ECO:0000256" key="3">
    <source>
        <dbReference type="ARBA" id="ARBA00022563"/>
    </source>
</evidence>
<dbReference type="InterPro" id="IPR002133">
    <property type="entry name" value="S-AdoMet_synthetase"/>
</dbReference>
<evidence type="ECO:0000256" key="8">
    <source>
        <dbReference type="ARBA" id="ARBA00022842"/>
    </source>
</evidence>
<evidence type="ECO:0000256" key="12">
    <source>
        <dbReference type="RuleBase" id="RU004462"/>
    </source>
</evidence>
<dbReference type="GO" id="GO:0005737">
    <property type="term" value="C:cytoplasm"/>
    <property type="evidence" value="ECO:0007669"/>
    <property type="project" value="UniProtKB-SubCell"/>
</dbReference>
<keyword evidence="5 10" id="KW-0479">Metal-binding</keyword>
<protein>
    <recommendedName>
        <fullName evidence="10">S-adenosylmethionine synthase</fullName>
        <shortName evidence="10">AdoMet synthase</shortName>
        <ecNumber evidence="10">2.5.1.6</ecNumber>
    </recommendedName>
    <alternativeName>
        <fullName evidence="10">MAT</fullName>
    </alternativeName>
    <alternativeName>
        <fullName evidence="10">Methionine adenosyltransferase</fullName>
    </alternativeName>
</protein>
<dbReference type="InterPro" id="IPR022630">
    <property type="entry name" value="S-AdoMet_synt_C"/>
</dbReference>
<comment type="pathway">
    <text evidence="1 10">Amino-acid biosynthesis; S-adenosyl-L-methionine biosynthesis; S-adenosyl-L-methionine from L-methionine: step 1/1.</text>
</comment>
<feature type="binding site" description="in other chain" evidence="10">
    <location>
        <position position="15"/>
    </location>
    <ligand>
        <name>ATP</name>
        <dbReference type="ChEBI" id="CHEBI:30616"/>
        <note>ligand shared between two neighboring subunits</note>
    </ligand>
</feature>
<evidence type="ECO:0000256" key="6">
    <source>
        <dbReference type="ARBA" id="ARBA00022741"/>
    </source>
</evidence>
<sequence length="400" mass="43906">MTRTTFTSESVTEGHPDKVCDRISDAVLDSVLSQDPLGRVACETFVTVGLVMVGGEVTTTGWVDLPALVRSVLSDIGYTSDESGLSVGSCCVLNAIGRQSPDIAQGVDVGGAGDQGVMFGYASRETPELMPLPIVLAHRLASRLAYVRKRGVIRSLRPDGKSQVTVEYEDGRPKRVDSVVIAAQHDESVLDRSGRSVTAEFRRQVIEHVVRPVVPARLLDRNTRFYINQTGKFVIGGPQSDTGMTGRKLIVDTYGGRVRHGGGAFSGKDPTKVDRSAAYMARYIAKNCVAARLCDEMEIRLAYVIGRAEPLEVSVDTFGTARVPEERLVRVVRRLFPLTPKAMIEHLKLRNPIYQPTSAYGHFGRKPAVVNLGPKRRVELFTWEKTDMVPALRRALSREV</sequence>
<dbReference type="PANTHER" id="PTHR11964">
    <property type="entry name" value="S-ADENOSYLMETHIONINE SYNTHETASE"/>
    <property type="match status" value="1"/>
</dbReference>
<dbReference type="CDD" id="cd18079">
    <property type="entry name" value="S-AdoMet_synt"/>
    <property type="match status" value="1"/>
</dbReference>
<organism evidence="16">
    <name type="scientific">candidate division WOR-3 bacterium</name>
    <dbReference type="NCBI Taxonomy" id="2052148"/>
    <lineage>
        <taxon>Bacteria</taxon>
        <taxon>Bacteria division WOR-3</taxon>
    </lineage>
</organism>
<gene>
    <name evidence="10" type="primary">metK</name>
    <name evidence="16" type="ORF">ENS41_00930</name>
</gene>
<feature type="binding site" description="in other chain" evidence="10">
    <location>
        <position position="56"/>
    </location>
    <ligand>
        <name>L-methionine</name>
        <dbReference type="ChEBI" id="CHEBI:57844"/>
        <note>ligand shared between two neighboring subunits</note>
    </ligand>
</feature>
<dbReference type="GO" id="GO:0006730">
    <property type="term" value="P:one-carbon metabolic process"/>
    <property type="evidence" value="ECO:0007669"/>
    <property type="project" value="UniProtKB-KW"/>
</dbReference>
<feature type="binding site" evidence="10">
    <location>
        <position position="241"/>
    </location>
    <ligand>
        <name>L-methionine</name>
        <dbReference type="ChEBI" id="CHEBI:57844"/>
        <note>ligand shared between two neighboring subunits</note>
    </ligand>
</feature>
<dbReference type="GO" id="GO:0005524">
    <property type="term" value="F:ATP binding"/>
    <property type="evidence" value="ECO:0007669"/>
    <property type="project" value="UniProtKB-UniRule"/>
</dbReference>
<feature type="domain" description="S-adenosylmethionine synthetase C-terminal" evidence="15">
    <location>
        <begin position="235"/>
        <end position="366"/>
    </location>
</feature>
<dbReference type="GO" id="GO:0004478">
    <property type="term" value="F:methionine adenosyltransferase activity"/>
    <property type="evidence" value="ECO:0007669"/>
    <property type="project" value="UniProtKB-UniRule"/>
</dbReference>
<dbReference type="EMBL" id="DSUT01000015">
    <property type="protein sequence ID" value="HGK27506.1"/>
    <property type="molecule type" value="Genomic_DNA"/>
</dbReference>
<comment type="cofactor">
    <cofactor evidence="10">
        <name>Mg(2+)</name>
        <dbReference type="ChEBI" id="CHEBI:18420"/>
    </cofactor>
    <text evidence="10">Binds 2 divalent ions per subunit.</text>
</comment>
<dbReference type="Pfam" id="PF02773">
    <property type="entry name" value="S-AdoMet_synt_C"/>
    <property type="match status" value="1"/>
</dbReference>
<keyword evidence="7 10" id="KW-0067">ATP-binding</keyword>
<evidence type="ECO:0000256" key="5">
    <source>
        <dbReference type="ARBA" id="ARBA00022723"/>
    </source>
</evidence>
<reference evidence="16" key="1">
    <citation type="journal article" date="2020" name="mSystems">
        <title>Genome- and Community-Level Interaction Insights into Carbon Utilization and Element Cycling Functions of Hydrothermarchaeota in Hydrothermal Sediment.</title>
        <authorList>
            <person name="Zhou Z."/>
            <person name="Liu Y."/>
            <person name="Xu W."/>
            <person name="Pan J."/>
            <person name="Luo Z.H."/>
            <person name="Li M."/>
        </authorList>
    </citation>
    <scope>NUCLEOTIDE SEQUENCE [LARGE SCALE GENOMIC DNA]</scope>
    <source>
        <strain evidence="16">SpSt-488</strain>
    </source>
</reference>
<dbReference type="GO" id="GO:0000287">
    <property type="term" value="F:magnesium ion binding"/>
    <property type="evidence" value="ECO:0007669"/>
    <property type="project" value="UniProtKB-UniRule"/>
</dbReference>
<dbReference type="NCBIfam" id="TIGR01034">
    <property type="entry name" value="metK"/>
    <property type="match status" value="1"/>
</dbReference>
<evidence type="ECO:0000256" key="4">
    <source>
        <dbReference type="ARBA" id="ARBA00022679"/>
    </source>
</evidence>
<feature type="binding site" description="in other chain" evidence="10">
    <location>
        <begin position="232"/>
        <end position="233"/>
    </location>
    <ligand>
        <name>ATP</name>
        <dbReference type="ChEBI" id="CHEBI:30616"/>
        <note>ligand shared between two neighboring subunits</note>
    </ligand>
</feature>
<dbReference type="InterPro" id="IPR022628">
    <property type="entry name" value="S-AdoMet_synt_N"/>
</dbReference>
<feature type="binding site" evidence="10">
    <location>
        <position position="264"/>
    </location>
    <ligand>
        <name>ATP</name>
        <dbReference type="ChEBI" id="CHEBI:30616"/>
        <note>ligand shared between two neighboring subunits</note>
    </ligand>
</feature>
<evidence type="ECO:0000256" key="7">
    <source>
        <dbReference type="ARBA" id="ARBA00022840"/>
    </source>
</evidence>
<dbReference type="GO" id="GO:0006556">
    <property type="term" value="P:S-adenosylmethionine biosynthetic process"/>
    <property type="evidence" value="ECO:0007669"/>
    <property type="project" value="UniProtKB-UniRule"/>
</dbReference>
<comment type="caution">
    <text evidence="16">The sequence shown here is derived from an EMBL/GenBank/DDBJ whole genome shotgun (WGS) entry which is preliminary data.</text>
</comment>
<keyword evidence="9 10" id="KW-0630">Potassium</keyword>
<feature type="binding site" evidence="10">
    <location>
        <position position="241"/>
    </location>
    <ligand>
        <name>ATP</name>
        <dbReference type="ChEBI" id="CHEBI:30616"/>
        <note>ligand shared between two neighboring subunits</note>
    </ligand>
</feature>
<feature type="domain" description="S-adenosylmethionine synthetase N-terminal" evidence="13">
    <location>
        <begin position="4"/>
        <end position="101"/>
    </location>
</feature>
<comment type="subunit">
    <text evidence="10">Homotetramer; dimer of dimers.</text>
</comment>
<comment type="function">
    <text evidence="10">Catalyzes the formation of S-adenosylmethionine (AdoMet) from methionine and ATP. The overall synthetic reaction is composed of two sequential steps, AdoMet formation and the subsequent tripolyphosphate hydrolysis which occurs prior to release of AdoMet from the enzyme.</text>
</comment>
<evidence type="ECO:0000256" key="1">
    <source>
        <dbReference type="ARBA" id="ARBA00005224"/>
    </source>
</evidence>
<proteinExistence type="inferred from homology"/>
<feature type="binding site" evidence="10">
    <location>
        <position position="17"/>
    </location>
    <ligand>
        <name>Mg(2+)</name>
        <dbReference type="ChEBI" id="CHEBI:18420"/>
    </ligand>
</feature>
<evidence type="ECO:0000256" key="10">
    <source>
        <dbReference type="HAMAP-Rule" id="MF_00086"/>
    </source>
</evidence>
<evidence type="ECO:0000256" key="9">
    <source>
        <dbReference type="ARBA" id="ARBA00022958"/>
    </source>
</evidence>
<dbReference type="InterPro" id="IPR022631">
    <property type="entry name" value="ADOMET_SYNTHASE_CS"/>
</dbReference>
<dbReference type="AlphaFoldDB" id="A0A7C4CA08"/>
<dbReference type="PIRSF" id="PIRSF000497">
    <property type="entry name" value="MAT"/>
    <property type="match status" value="1"/>
</dbReference>
<dbReference type="HAMAP" id="MF_00086">
    <property type="entry name" value="S_AdoMet_synth1"/>
    <property type="match status" value="1"/>
</dbReference>
<comment type="catalytic activity">
    <reaction evidence="10">
        <text>L-methionine + ATP + H2O = S-adenosyl-L-methionine + phosphate + diphosphate</text>
        <dbReference type="Rhea" id="RHEA:21080"/>
        <dbReference type="ChEBI" id="CHEBI:15377"/>
        <dbReference type="ChEBI" id="CHEBI:30616"/>
        <dbReference type="ChEBI" id="CHEBI:33019"/>
        <dbReference type="ChEBI" id="CHEBI:43474"/>
        <dbReference type="ChEBI" id="CHEBI:57844"/>
        <dbReference type="ChEBI" id="CHEBI:59789"/>
        <dbReference type="EC" id="2.5.1.6"/>
    </reaction>
</comment>
<name>A0A7C4CA08_UNCW3</name>
<comment type="subcellular location">
    <subcellularLocation>
        <location evidence="10 11">Cytoplasm</location>
    </subcellularLocation>
</comment>
<dbReference type="EC" id="2.5.1.6" evidence="10"/>
<evidence type="ECO:0000259" key="14">
    <source>
        <dbReference type="Pfam" id="PF02772"/>
    </source>
</evidence>
<dbReference type="Gene3D" id="3.30.300.10">
    <property type="match status" value="3"/>
</dbReference>
<keyword evidence="6 10" id="KW-0547">Nucleotide-binding</keyword>
<dbReference type="UniPathway" id="UPA00315">
    <property type="reaction ID" value="UER00080"/>
</dbReference>
<dbReference type="PROSITE" id="PS00376">
    <property type="entry name" value="ADOMET_SYNTHASE_1"/>
    <property type="match status" value="1"/>
</dbReference>
<dbReference type="FunFam" id="3.30.300.10:FF:000003">
    <property type="entry name" value="S-adenosylmethionine synthase"/>
    <property type="match status" value="1"/>
</dbReference>
<evidence type="ECO:0000259" key="15">
    <source>
        <dbReference type="Pfam" id="PF02773"/>
    </source>
</evidence>
<feature type="binding site" description="in other chain" evidence="10">
    <location>
        <begin position="159"/>
        <end position="161"/>
    </location>
    <ligand>
        <name>ATP</name>
        <dbReference type="ChEBI" id="CHEBI:30616"/>
        <note>ligand shared between two neighboring subunits</note>
    </ligand>
</feature>
<evidence type="ECO:0000256" key="2">
    <source>
        <dbReference type="ARBA" id="ARBA00009685"/>
    </source>
</evidence>
<accession>A0A7C4CA08</accession>
<feature type="binding site" description="in other chain" evidence="10">
    <location>
        <position position="99"/>
    </location>
    <ligand>
        <name>L-methionine</name>
        <dbReference type="ChEBI" id="CHEBI:57844"/>
        <note>ligand shared between two neighboring subunits</note>
    </ligand>
</feature>
<dbReference type="Pfam" id="PF02772">
    <property type="entry name" value="S-AdoMet_synt_M"/>
    <property type="match status" value="1"/>
</dbReference>
<comment type="similarity">
    <text evidence="2 10 12">Belongs to the AdoMet synthase family.</text>
</comment>
<keyword evidence="10" id="KW-0963">Cytoplasm</keyword>
<dbReference type="Pfam" id="PF00438">
    <property type="entry name" value="S-AdoMet_synt_N"/>
    <property type="match status" value="1"/>
</dbReference>
<keyword evidence="8 10" id="KW-0460">Magnesium</keyword>
<keyword evidence="3 10" id="KW-0554">One-carbon metabolism</keyword>
<evidence type="ECO:0000313" key="16">
    <source>
        <dbReference type="EMBL" id="HGK27506.1"/>
    </source>
</evidence>
<dbReference type="InterPro" id="IPR022636">
    <property type="entry name" value="S-AdoMet_synthetase_sfam"/>
</dbReference>
<feature type="binding site" description="in other chain" evidence="10">
    <location>
        <begin position="247"/>
        <end position="248"/>
    </location>
    <ligand>
        <name>ATP</name>
        <dbReference type="ChEBI" id="CHEBI:30616"/>
        <note>ligand shared between two neighboring subunits</note>
    </ligand>
</feature>
<keyword evidence="4 10" id="KW-0808">Transferase</keyword>
<dbReference type="PROSITE" id="PS00377">
    <property type="entry name" value="ADOMET_SYNTHASE_2"/>
    <property type="match status" value="1"/>
</dbReference>
<feature type="binding site" evidence="10">
    <location>
        <position position="268"/>
    </location>
    <ligand>
        <name>ATP</name>
        <dbReference type="ChEBI" id="CHEBI:30616"/>
        <note>ligand shared between two neighboring subunits</note>
    </ligand>
</feature>
<dbReference type="SUPFAM" id="SSF55973">
    <property type="entry name" value="S-adenosylmethionine synthetase"/>
    <property type="match status" value="3"/>
</dbReference>
<feature type="domain" description="S-adenosylmethionine synthetase central" evidence="14">
    <location>
        <begin position="111"/>
        <end position="233"/>
    </location>
</feature>
<feature type="binding site" evidence="10">
    <location>
        <position position="43"/>
    </location>
    <ligand>
        <name>K(+)</name>
        <dbReference type="ChEBI" id="CHEBI:29103"/>
    </ligand>
</feature>
<feature type="binding site" description="in other chain" evidence="10">
    <location>
        <position position="272"/>
    </location>
    <ligand>
        <name>L-methionine</name>
        <dbReference type="ChEBI" id="CHEBI:57844"/>
        <note>ligand shared between two neighboring subunits</note>
    </ligand>
</feature>